<feature type="transmembrane region" description="Helical" evidence="6">
    <location>
        <begin position="369"/>
        <end position="389"/>
    </location>
</feature>
<evidence type="ECO:0000256" key="2">
    <source>
        <dbReference type="ARBA" id="ARBA00022692"/>
    </source>
</evidence>
<comment type="subcellular location">
    <subcellularLocation>
        <location evidence="1">Endomembrane system</location>
        <topology evidence="1">Multi-pass membrane protein</topology>
    </subcellularLocation>
</comment>
<feature type="compositionally biased region" description="Low complexity" evidence="5">
    <location>
        <begin position="431"/>
        <end position="441"/>
    </location>
</feature>
<dbReference type="GO" id="GO:0012505">
    <property type="term" value="C:endomembrane system"/>
    <property type="evidence" value="ECO:0007669"/>
    <property type="project" value="UniProtKB-SubCell"/>
</dbReference>
<dbReference type="GO" id="GO:0016020">
    <property type="term" value="C:membrane"/>
    <property type="evidence" value="ECO:0007669"/>
    <property type="project" value="UniProtKB-ARBA"/>
</dbReference>
<dbReference type="Pfam" id="PF07690">
    <property type="entry name" value="MFS_1"/>
    <property type="match status" value="1"/>
</dbReference>
<feature type="region of interest" description="Disordered" evidence="5">
    <location>
        <begin position="243"/>
        <end position="294"/>
    </location>
</feature>
<feature type="compositionally biased region" description="Acidic residues" evidence="5">
    <location>
        <begin position="603"/>
        <end position="616"/>
    </location>
</feature>
<protein>
    <recommendedName>
        <fullName evidence="7">Major facilitator superfamily (MFS) profile domain-containing protein</fullName>
    </recommendedName>
</protein>
<evidence type="ECO:0000256" key="5">
    <source>
        <dbReference type="SAM" id="MobiDB-lite"/>
    </source>
</evidence>
<dbReference type="PROSITE" id="PS50850">
    <property type="entry name" value="MFS"/>
    <property type="match status" value="1"/>
</dbReference>
<dbReference type="SUPFAM" id="SSF103473">
    <property type="entry name" value="MFS general substrate transporter"/>
    <property type="match status" value="1"/>
</dbReference>
<keyword evidence="2 6" id="KW-0812">Transmembrane</keyword>
<keyword evidence="4 6" id="KW-0472">Membrane</keyword>
<dbReference type="EMBL" id="GG745355">
    <property type="protein sequence ID" value="KNE68102.1"/>
    <property type="molecule type" value="Genomic_DNA"/>
</dbReference>
<feature type="transmembrane region" description="Helical" evidence="6">
    <location>
        <begin position="398"/>
        <end position="419"/>
    </location>
</feature>
<feature type="transmembrane region" description="Helical" evidence="6">
    <location>
        <begin position="167"/>
        <end position="186"/>
    </location>
</feature>
<feature type="domain" description="Major facilitator superfamily (MFS) profile" evidence="7">
    <location>
        <begin position="37"/>
        <end position="555"/>
    </location>
</feature>
<gene>
    <name evidence="8" type="ORF">AMAG_13272</name>
</gene>
<dbReference type="GO" id="GO:0035435">
    <property type="term" value="P:phosphate ion transmembrane transport"/>
    <property type="evidence" value="ECO:0007669"/>
    <property type="project" value="TreeGrafter"/>
</dbReference>
<proteinExistence type="predicted"/>
<reference evidence="8 9" key="1">
    <citation type="submission" date="2009-11" db="EMBL/GenBank/DDBJ databases">
        <title>Annotation of Allomyces macrogynus ATCC 38327.</title>
        <authorList>
            <consortium name="The Broad Institute Genome Sequencing Platform"/>
            <person name="Russ C."/>
            <person name="Cuomo C."/>
            <person name="Burger G."/>
            <person name="Gray M.W."/>
            <person name="Holland P.W.H."/>
            <person name="King N."/>
            <person name="Lang F.B.F."/>
            <person name="Roger A.J."/>
            <person name="Ruiz-Trillo I."/>
            <person name="Young S.K."/>
            <person name="Zeng Q."/>
            <person name="Gargeya S."/>
            <person name="Fitzgerald M."/>
            <person name="Haas B."/>
            <person name="Abouelleil A."/>
            <person name="Alvarado L."/>
            <person name="Arachchi H.M."/>
            <person name="Berlin A."/>
            <person name="Chapman S.B."/>
            <person name="Gearin G."/>
            <person name="Goldberg J."/>
            <person name="Griggs A."/>
            <person name="Gujja S."/>
            <person name="Hansen M."/>
            <person name="Heiman D."/>
            <person name="Howarth C."/>
            <person name="Larimer J."/>
            <person name="Lui A."/>
            <person name="MacDonald P.J.P."/>
            <person name="McCowen C."/>
            <person name="Montmayeur A."/>
            <person name="Murphy C."/>
            <person name="Neiman D."/>
            <person name="Pearson M."/>
            <person name="Priest M."/>
            <person name="Roberts A."/>
            <person name="Saif S."/>
            <person name="Shea T."/>
            <person name="Sisk P."/>
            <person name="Stolte C."/>
            <person name="Sykes S."/>
            <person name="Wortman J."/>
            <person name="Nusbaum C."/>
            <person name="Birren B."/>
        </authorList>
    </citation>
    <scope>NUCLEOTIDE SEQUENCE [LARGE SCALE GENOMIC DNA]</scope>
    <source>
        <strain evidence="8 9">ATCC 38327</strain>
    </source>
</reference>
<evidence type="ECO:0000256" key="3">
    <source>
        <dbReference type="ARBA" id="ARBA00022989"/>
    </source>
</evidence>
<dbReference type="Gene3D" id="1.20.1250.20">
    <property type="entry name" value="MFS general substrate transporter like domains"/>
    <property type="match status" value="3"/>
</dbReference>
<feature type="compositionally biased region" description="Low complexity" evidence="5">
    <location>
        <begin position="268"/>
        <end position="279"/>
    </location>
</feature>
<evidence type="ECO:0000313" key="9">
    <source>
        <dbReference type="Proteomes" id="UP000054350"/>
    </source>
</evidence>
<feature type="region of interest" description="Disordered" evidence="5">
    <location>
        <begin position="431"/>
        <end position="451"/>
    </location>
</feature>
<feature type="transmembrane region" description="Helical" evidence="6">
    <location>
        <begin position="198"/>
        <end position="218"/>
    </location>
</feature>
<feature type="transmembrane region" description="Helical" evidence="6">
    <location>
        <begin position="495"/>
        <end position="519"/>
    </location>
</feature>
<name>A0A0L0T028_ALLM3</name>
<dbReference type="InterPro" id="IPR036259">
    <property type="entry name" value="MFS_trans_sf"/>
</dbReference>
<evidence type="ECO:0000256" key="4">
    <source>
        <dbReference type="ARBA" id="ARBA00023136"/>
    </source>
</evidence>
<dbReference type="GO" id="GO:0061513">
    <property type="term" value="F:glucose 6-phosphate:phosphate antiporter activity"/>
    <property type="evidence" value="ECO:0007669"/>
    <property type="project" value="TreeGrafter"/>
</dbReference>
<organism evidence="8 9">
    <name type="scientific">Allomyces macrogynus (strain ATCC 38327)</name>
    <name type="common">Allomyces javanicus var. macrogynus</name>
    <dbReference type="NCBI Taxonomy" id="578462"/>
    <lineage>
        <taxon>Eukaryota</taxon>
        <taxon>Fungi</taxon>
        <taxon>Fungi incertae sedis</taxon>
        <taxon>Blastocladiomycota</taxon>
        <taxon>Blastocladiomycetes</taxon>
        <taxon>Blastocladiales</taxon>
        <taxon>Blastocladiaceae</taxon>
        <taxon>Allomyces</taxon>
    </lineage>
</organism>
<evidence type="ECO:0000313" key="8">
    <source>
        <dbReference type="EMBL" id="KNE68102.1"/>
    </source>
</evidence>
<keyword evidence="9" id="KW-1185">Reference proteome</keyword>
<dbReference type="InterPro" id="IPR011701">
    <property type="entry name" value="MFS"/>
</dbReference>
<feature type="transmembrane region" description="Helical" evidence="6">
    <location>
        <begin position="531"/>
        <end position="553"/>
    </location>
</feature>
<dbReference type="InterPro" id="IPR020846">
    <property type="entry name" value="MFS_dom"/>
</dbReference>
<reference evidence="9" key="2">
    <citation type="submission" date="2009-11" db="EMBL/GenBank/DDBJ databases">
        <title>The Genome Sequence of Allomyces macrogynus strain ATCC 38327.</title>
        <authorList>
            <consortium name="The Broad Institute Genome Sequencing Platform"/>
            <person name="Russ C."/>
            <person name="Cuomo C."/>
            <person name="Shea T."/>
            <person name="Young S.K."/>
            <person name="Zeng Q."/>
            <person name="Koehrsen M."/>
            <person name="Haas B."/>
            <person name="Borodovsky M."/>
            <person name="Guigo R."/>
            <person name="Alvarado L."/>
            <person name="Berlin A."/>
            <person name="Borenstein D."/>
            <person name="Chen Z."/>
            <person name="Engels R."/>
            <person name="Freedman E."/>
            <person name="Gellesch M."/>
            <person name="Goldberg J."/>
            <person name="Griggs A."/>
            <person name="Gujja S."/>
            <person name="Heiman D."/>
            <person name="Hepburn T."/>
            <person name="Howarth C."/>
            <person name="Jen D."/>
            <person name="Larson L."/>
            <person name="Lewis B."/>
            <person name="Mehta T."/>
            <person name="Park D."/>
            <person name="Pearson M."/>
            <person name="Roberts A."/>
            <person name="Saif S."/>
            <person name="Shenoy N."/>
            <person name="Sisk P."/>
            <person name="Stolte C."/>
            <person name="Sykes S."/>
            <person name="Walk T."/>
            <person name="White J."/>
            <person name="Yandava C."/>
            <person name="Burger G."/>
            <person name="Gray M.W."/>
            <person name="Holland P.W.H."/>
            <person name="King N."/>
            <person name="Lang F.B.F."/>
            <person name="Roger A.J."/>
            <person name="Ruiz-Trillo I."/>
            <person name="Lander E."/>
            <person name="Nusbaum C."/>
        </authorList>
    </citation>
    <scope>NUCLEOTIDE SEQUENCE [LARGE SCALE GENOMIC DNA]</scope>
    <source>
        <strain evidence="9">ATCC 38327</strain>
    </source>
</reference>
<feature type="transmembrane region" description="Helical" evidence="6">
    <location>
        <begin position="74"/>
        <end position="92"/>
    </location>
</feature>
<feature type="transmembrane region" description="Helical" evidence="6">
    <location>
        <begin position="104"/>
        <end position="123"/>
    </location>
</feature>
<dbReference type="OrthoDB" id="2985014at2759"/>
<dbReference type="OMA" id="YAGIFGM"/>
<evidence type="ECO:0000256" key="6">
    <source>
        <dbReference type="SAM" id="Phobius"/>
    </source>
</evidence>
<accession>A0A0L0T028</accession>
<dbReference type="STRING" id="578462.A0A0L0T028"/>
<dbReference type="InterPro" id="IPR051337">
    <property type="entry name" value="OPA_Antiporter"/>
</dbReference>
<feature type="compositionally biased region" description="Polar residues" evidence="5">
    <location>
        <begin position="661"/>
        <end position="677"/>
    </location>
</feature>
<dbReference type="VEuPathDB" id="FungiDB:AMAG_13272"/>
<feature type="region of interest" description="Disordered" evidence="5">
    <location>
        <begin position="601"/>
        <end position="677"/>
    </location>
</feature>
<feature type="compositionally biased region" description="Acidic residues" evidence="5">
    <location>
        <begin position="633"/>
        <end position="644"/>
    </location>
</feature>
<dbReference type="Proteomes" id="UP000054350">
    <property type="component" value="Unassembled WGS sequence"/>
</dbReference>
<dbReference type="PANTHER" id="PTHR43826">
    <property type="entry name" value="GLUCOSE-6-PHOSPHATE EXCHANGER SLC37A4"/>
    <property type="match status" value="1"/>
</dbReference>
<dbReference type="eggNOG" id="KOG2533">
    <property type="taxonomic scope" value="Eukaryota"/>
</dbReference>
<dbReference type="AlphaFoldDB" id="A0A0L0T028"/>
<feature type="transmembrane region" description="Helical" evidence="6">
    <location>
        <begin position="463"/>
        <end position="483"/>
    </location>
</feature>
<evidence type="ECO:0000256" key="1">
    <source>
        <dbReference type="ARBA" id="ARBA00004127"/>
    </source>
</evidence>
<dbReference type="PANTHER" id="PTHR43826:SF8">
    <property type="entry name" value="MAJOR FACILITATOR SUPERFAMILY (MFS) PROFILE DOMAIN-CONTAINING PROTEIN"/>
    <property type="match status" value="1"/>
</dbReference>
<evidence type="ECO:0000259" key="7">
    <source>
        <dbReference type="PROSITE" id="PS50850"/>
    </source>
</evidence>
<keyword evidence="3 6" id="KW-1133">Transmembrane helix</keyword>
<sequence>MPATTIGLALASTRAMSPARTLAPAGTVPTILRRWQATTLAVLIAMYTGYYCCRTDFSVALPAILKATRISKGAFGAVISYGYAFYAFGKIVNGLLIDRFGGRQLIFLCLFGSILCTIGLGAVSDENATVAHFTWLWSANRIFQSGGWPALTTIIRTWFPPMEHGKAMGIASLSYSLGDAGIRLFFGKVMSAGLSWQHLFFLAAACGLLLLIPSLYLLHSSPTDLGLPSVAKLDTDIPLVSTNTRRGRTTRVAPSTLRNRSKSRSPTRRPASTSRSPSPGHGTSAFLGRAPSPVTDRDLLKAPRPWWRCWGPSPSSSTDPTSPSLLTQPKYILLLLQSPLFTWIREVFNSWAIVYLAEAFNLDDGHASVVSLGLPLLSALASVGGGFLVDNVARNRRGFLYFSLVLGTTLVLSVFALFASTHGHSGMHVPASATAPAAAETPEADPKLGHAHVLPPAPPVPGLAMAVLLMSLSSLFSTAPASWAEGLFPLELASASNAGIAVASVHSAGYVGAILAGQFVGTVVEARGWPALFVLMSGASLLNTVLAAMYWSVDHAALVRSSSAAAGIDTVANGGVSARRLLALAAARGVKRGTVEYVGVPAQDEDEVEEDSEVDDLPLRAPSRRGRDRDDSYVDEQVDDDDGDQGGRSSALANRPLMGATASTSALRPSSPQLKHG</sequence>